<reference evidence="1 2" key="1">
    <citation type="submission" date="2016-01" db="EMBL/GenBank/DDBJ databases">
        <title>Draft Genome Sequences of Seven Thermophilic Sporeformers Isolated from Foods.</title>
        <authorList>
            <person name="Berendsen E.M."/>
            <person name="Wells-Bennik M.H."/>
            <person name="Krawcyk A.O."/>
            <person name="De Jong A."/>
            <person name="Holsappel S."/>
            <person name="Eijlander R.T."/>
            <person name="Kuipers O.P."/>
        </authorList>
    </citation>
    <scope>NUCLEOTIDE SEQUENCE [LARGE SCALE GENOMIC DNA]</scope>
    <source>
        <strain evidence="1 2">B4135</strain>
    </source>
</reference>
<dbReference type="Proteomes" id="UP000075683">
    <property type="component" value="Unassembled WGS sequence"/>
</dbReference>
<accession>A0A150M2I9</accession>
<protein>
    <submittedName>
        <fullName evidence="1">Uncharacterized protein</fullName>
    </submittedName>
</protein>
<gene>
    <name evidence="1" type="ORF">B4135_2273</name>
</gene>
<proteinExistence type="predicted"/>
<comment type="caution">
    <text evidence="1">The sequence shown here is derived from an EMBL/GenBank/DDBJ whole genome shotgun (WGS) entry which is preliminary data.</text>
</comment>
<evidence type="ECO:0000313" key="2">
    <source>
        <dbReference type="Proteomes" id="UP000075683"/>
    </source>
</evidence>
<sequence length="42" mass="4992">MIGKNDNLVIPGLPSTYLIKKEGYDHHRVMEEWNDETFQICR</sequence>
<evidence type="ECO:0000313" key="1">
    <source>
        <dbReference type="EMBL" id="KYD18655.1"/>
    </source>
</evidence>
<organism evidence="1 2">
    <name type="scientific">Caldibacillus debilis</name>
    <dbReference type="NCBI Taxonomy" id="301148"/>
    <lineage>
        <taxon>Bacteria</taxon>
        <taxon>Bacillati</taxon>
        <taxon>Bacillota</taxon>
        <taxon>Bacilli</taxon>
        <taxon>Bacillales</taxon>
        <taxon>Bacillaceae</taxon>
        <taxon>Caldibacillus</taxon>
    </lineage>
</organism>
<name>A0A150M2I9_9BACI</name>
<dbReference type="STRING" id="301148.B4135_2273"/>
<dbReference type="AlphaFoldDB" id="A0A150M2I9"/>
<dbReference type="EMBL" id="LQYT01000049">
    <property type="protein sequence ID" value="KYD18655.1"/>
    <property type="molecule type" value="Genomic_DNA"/>
</dbReference>